<sequence>MDLFLFAIGYAMLTGFFIFILLFGESPVFRGTPIASAHWFLTQGLCNGGEYLVARVFGARGSQALDRAYSACCERPNPFLQVAYLAMLAVGLWIYWTNLFALLPNPWVGEEHILTGTAAVAVCLAFFVAACASDPGTIRASDPPSVLAAWHVLYPLDGHVFPAKQCATCGFERPARSKHCGVCGKCVGRHDHHCAWINNCVGLKNIRLFLAFLVVNLAMCSYGALLSALILGGEMERRGVFEVKLINYRTGRVVPMWKVPTKVMEWLVFYHPLGVAMFLFMCIATLLMAAFLSYQLYLFSVGRTQYEMFKWRDLHHQMIEQAEADAEEEARRQEETARREADPAAADASASAPADAAPSGRRSLSRGSGRGSGGVWTLWGLLGGRKRRLNVEVPPLPRNIYHKGFAANLWEVLMPELHLDRARKQALAEARAAKGSQKQEGEAAGVAGKGQGGGSKDRGSKKAR</sequence>
<comment type="domain">
    <text evidence="8">The DHHC domain is required for palmitoyltransferase activity.</text>
</comment>
<dbReference type="InterPro" id="IPR039859">
    <property type="entry name" value="PFA4/ZDH16/20/ERF2-like"/>
</dbReference>
<feature type="compositionally biased region" description="Low complexity" evidence="9">
    <location>
        <begin position="343"/>
        <end position="367"/>
    </location>
</feature>
<evidence type="ECO:0000313" key="11">
    <source>
        <dbReference type="EMBL" id="KAG2501050.1"/>
    </source>
</evidence>
<feature type="transmembrane region" description="Helical" evidence="8">
    <location>
        <begin position="208"/>
        <end position="231"/>
    </location>
</feature>
<accession>A0A835YM52</accession>
<keyword evidence="6 8" id="KW-0012">Acyltransferase</keyword>
<feature type="transmembrane region" description="Helical" evidence="8">
    <location>
        <begin position="82"/>
        <end position="101"/>
    </location>
</feature>
<dbReference type="EMBL" id="JAEHOE010000002">
    <property type="protein sequence ID" value="KAG2501050.1"/>
    <property type="molecule type" value="Genomic_DNA"/>
</dbReference>
<keyword evidence="2 8" id="KW-0808">Transferase</keyword>
<keyword evidence="5 8" id="KW-0472">Membrane</keyword>
<comment type="subcellular location">
    <subcellularLocation>
        <location evidence="1">Membrane</location>
        <topology evidence="1">Multi-pass membrane protein</topology>
    </subcellularLocation>
</comment>
<dbReference type="GO" id="GO:0006612">
    <property type="term" value="P:protein targeting to membrane"/>
    <property type="evidence" value="ECO:0007669"/>
    <property type="project" value="TreeGrafter"/>
</dbReference>
<dbReference type="GO" id="GO:0005794">
    <property type="term" value="C:Golgi apparatus"/>
    <property type="evidence" value="ECO:0007669"/>
    <property type="project" value="TreeGrafter"/>
</dbReference>
<dbReference type="PANTHER" id="PTHR22883:SF23">
    <property type="entry name" value="PALMITOYLTRANSFERASE ZDHHC6"/>
    <property type="match status" value="1"/>
</dbReference>
<evidence type="ECO:0000256" key="1">
    <source>
        <dbReference type="ARBA" id="ARBA00004141"/>
    </source>
</evidence>
<proteinExistence type="inferred from homology"/>
<dbReference type="InterPro" id="IPR001594">
    <property type="entry name" value="Palmitoyltrfase_DHHC"/>
</dbReference>
<dbReference type="GO" id="GO:0016020">
    <property type="term" value="C:membrane"/>
    <property type="evidence" value="ECO:0007669"/>
    <property type="project" value="UniProtKB-SubCell"/>
</dbReference>
<feature type="transmembrane region" description="Helical" evidence="8">
    <location>
        <begin position="273"/>
        <end position="299"/>
    </location>
</feature>
<organism evidence="11 12">
    <name type="scientific">Edaphochlamys debaryana</name>
    <dbReference type="NCBI Taxonomy" id="47281"/>
    <lineage>
        <taxon>Eukaryota</taxon>
        <taxon>Viridiplantae</taxon>
        <taxon>Chlorophyta</taxon>
        <taxon>core chlorophytes</taxon>
        <taxon>Chlorophyceae</taxon>
        <taxon>CS clade</taxon>
        <taxon>Chlamydomonadales</taxon>
        <taxon>Chlamydomonadales incertae sedis</taxon>
        <taxon>Edaphochlamys</taxon>
    </lineage>
</organism>
<keyword evidence="4 8" id="KW-1133">Transmembrane helix</keyword>
<comment type="catalytic activity">
    <reaction evidence="8">
        <text>L-cysteinyl-[protein] + hexadecanoyl-CoA = S-hexadecanoyl-L-cysteinyl-[protein] + CoA</text>
        <dbReference type="Rhea" id="RHEA:36683"/>
        <dbReference type="Rhea" id="RHEA-COMP:10131"/>
        <dbReference type="Rhea" id="RHEA-COMP:11032"/>
        <dbReference type="ChEBI" id="CHEBI:29950"/>
        <dbReference type="ChEBI" id="CHEBI:57287"/>
        <dbReference type="ChEBI" id="CHEBI:57379"/>
        <dbReference type="ChEBI" id="CHEBI:74151"/>
        <dbReference type="EC" id="2.3.1.225"/>
    </reaction>
</comment>
<evidence type="ECO:0000256" key="5">
    <source>
        <dbReference type="ARBA" id="ARBA00023136"/>
    </source>
</evidence>
<dbReference type="GO" id="GO:0005783">
    <property type="term" value="C:endoplasmic reticulum"/>
    <property type="evidence" value="ECO:0007669"/>
    <property type="project" value="TreeGrafter"/>
</dbReference>
<evidence type="ECO:0000256" key="2">
    <source>
        <dbReference type="ARBA" id="ARBA00022679"/>
    </source>
</evidence>
<feature type="domain" description="Palmitoyltransferase DHHC" evidence="10">
    <location>
        <begin position="163"/>
        <end position="311"/>
    </location>
</feature>
<evidence type="ECO:0000313" key="12">
    <source>
        <dbReference type="Proteomes" id="UP000612055"/>
    </source>
</evidence>
<feature type="compositionally biased region" description="Basic and acidic residues" evidence="9">
    <location>
        <begin position="455"/>
        <end position="464"/>
    </location>
</feature>
<evidence type="ECO:0000256" key="8">
    <source>
        <dbReference type="RuleBase" id="RU079119"/>
    </source>
</evidence>
<reference evidence="11" key="1">
    <citation type="journal article" date="2020" name="bioRxiv">
        <title>Comparative genomics of Chlamydomonas.</title>
        <authorList>
            <person name="Craig R.J."/>
            <person name="Hasan A.R."/>
            <person name="Ness R.W."/>
            <person name="Keightley P.D."/>
        </authorList>
    </citation>
    <scope>NUCLEOTIDE SEQUENCE</scope>
    <source>
        <strain evidence="11">CCAP 11/70</strain>
    </source>
</reference>
<evidence type="ECO:0000256" key="3">
    <source>
        <dbReference type="ARBA" id="ARBA00022692"/>
    </source>
</evidence>
<keyword evidence="3 8" id="KW-0812">Transmembrane</keyword>
<dbReference type="EC" id="2.3.1.225" evidence="8"/>
<feature type="transmembrane region" description="Helical" evidence="8">
    <location>
        <begin position="6"/>
        <end position="24"/>
    </location>
</feature>
<protein>
    <recommendedName>
        <fullName evidence="8">S-acyltransferase</fullName>
        <ecNumber evidence="8">2.3.1.225</ecNumber>
    </recommendedName>
    <alternativeName>
        <fullName evidence="8">Palmitoyltransferase</fullName>
    </alternativeName>
</protein>
<keyword evidence="12" id="KW-1185">Reference proteome</keyword>
<evidence type="ECO:0000256" key="9">
    <source>
        <dbReference type="SAM" id="MobiDB-lite"/>
    </source>
</evidence>
<dbReference type="GO" id="GO:0019706">
    <property type="term" value="F:protein-cysteine S-palmitoyltransferase activity"/>
    <property type="evidence" value="ECO:0007669"/>
    <property type="project" value="UniProtKB-EC"/>
</dbReference>
<feature type="compositionally biased region" description="Basic and acidic residues" evidence="9">
    <location>
        <begin position="329"/>
        <end position="342"/>
    </location>
</feature>
<evidence type="ECO:0000256" key="4">
    <source>
        <dbReference type="ARBA" id="ARBA00022989"/>
    </source>
</evidence>
<dbReference type="AlphaFoldDB" id="A0A835YM52"/>
<dbReference type="Pfam" id="PF01529">
    <property type="entry name" value="DHHC"/>
    <property type="match status" value="1"/>
</dbReference>
<gene>
    <name evidence="11" type="ORF">HYH03_000869</name>
</gene>
<dbReference type="OrthoDB" id="5977743at2759"/>
<feature type="region of interest" description="Disordered" evidence="9">
    <location>
        <begin position="426"/>
        <end position="464"/>
    </location>
</feature>
<dbReference type="PROSITE" id="PS50216">
    <property type="entry name" value="DHHC"/>
    <property type="match status" value="1"/>
</dbReference>
<evidence type="ECO:0000259" key="10">
    <source>
        <dbReference type="Pfam" id="PF01529"/>
    </source>
</evidence>
<feature type="region of interest" description="Disordered" evidence="9">
    <location>
        <begin position="323"/>
        <end position="372"/>
    </location>
</feature>
<comment type="similarity">
    <text evidence="7">Belongs to the DHHC palmitoyltransferase family. PFA5 subfamily.</text>
</comment>
<comment type="caution">
    <text evidence="11">The sequence shown here is derived from an EMBL/GenBank/DDBJ whole genome shotgun (WGS) entry which is preliminary data.</text>
</comment>
<evidence type="ECO:0000256" key="6">
    <source>
        <dbReference type="ARBA" id="ARBA00023315"/>
    </source>
</evidence>
<name>A0A835YM52_9CHLO</name>
<dbReference type="PANTHER" id="PTHR22883">
    <property type="entry name" value="ZINC FINGER DHHC DOMAIN CONTAINING PROTEIN"/>
    <property type="match status" value="1"/>
</dbReference>
<evidence type="ECO:0000256" key="7">
    <source>
        <dbReference type="ARBA" id="ARBA00038298"/>
    </source>
</evidence>
<dbReference type="Proteomes" id="UP000612055">
    <property type="component" value="Unassembled WGS sequence"/>
</dbReference>
<feature type="transmembrane region" description="Helical" evidence="8">
    <location>
        <begin position="113"/>
        <end position="132"/>
    </location>
</feature>